<dbReference type="EMBL" id="JAEKNR010000178">
    <property type="protein sequence ID" value="MBJ7599983.1"/>
    <property type="molecule type" value="Genomic_DNA"/>
</dbReference>
<dbReference type="PANTHER" id="PTHR43345:SF2">
    <property type="entry name" value="3-ISOPROPYLMALATE DEHYDRATASE SMALL SUBUNIT 1"/>
    <property type="match status" value="1"/>
</dbReference>
<comment type="subunit">
    <text evidence="3">Heterodimer of LeuC and LeuD.</text>
</comment>
<dbReference type="GO" id="GO:0003861">
    <property type="term" value="F:3-isopropylmalate dehydratase activity"/>
    <property type="evidence" value="ECO:0007669"/>
    <property type="project" value="UniProtKB-UniRule"/>
</dbReference>
<dbReference type="EC" id="4.2.1.33" evidence="3"/>
<gene>
    <name evidence="3" type="primary">leuD</name>
    <name evidence="5" type="ORF">JF922_18135</name>
</gene>
<protein>
    <recommendedName>
        <fullName evidence="3">3-isopropylmalate dehydratase small subunit</fullName>
        <ecNumber evidence="3">4.2.1.33</ecNumber>
    </recommendedName>
    <alternativeName>
        <fullName evidence="3">Alpha-IPM isomerase</fullName>
        <shortName evidence="3">IPMI</shortName>
    </alternativeName>
    <alternativeName>
        <fullName evidence="3">Isopropylmalate isomerase</fullName>
    </alternativeName>
</protein>
<dbReference type="Proteomes" id="UP000612893">
    <property type="component" value="Unassembled WGS sequence"/>
</dbReference>
<evidence type="ECO:0000256" key="1">
    <source>
        <dbReference type="ARBA" id="ARBA00009869"/>
    </source>
</evidence>
<dbReference type="NCBIfam" id="TIGR02087">
    <property type="entry name" value="LEUD_arch"/>
    <property type="match status" value="1"/>
</dbReference>
<evidence type="ECO:0000256" key="3">
    <source>
        <dbReference type="HAMAP-Rule" id="MF_01032"/>
    </source>
</evidence>
<feature type="domain" description="Aconitase A/isopropylmalate dehydratase small subunit swivel" evidence="4">
    <location>
        <begin position="62"/>
        <end position="108"/>
    </location>
</feature>
<keyword evidence="3" id="KW-0028">Amino-acid biosynthesis</keyword>
<comment type="caution">
    <text evidence="5">The sequence shown here is derived from an EMBL/GenBank/DDBJ whole genome shotgun (WGS) entry which is preliminary data.</text>
</comment>
<dbReference type="Gene3D" id="3.20.19.10">
    <property type="entry name" value="Aconitase, domain 4"/>
    <property type="match status" value="1"/>
</dbReference>
<dbReference type="GO" id="GO:0009098">
    <property type="term" value="P:L-leucine biosynthetic process"/>
    <property type="evidence" value="ECO:0007669"/>
    <property type="project" value="UniProtKB-UniRule"/>
</dbReference>
<dbReference type="Pfam" id="PF00694">
    <property type="entry name" value="Aconitase_C"/>
    <property type="match status" value="1"/>
</dbReference>
<dbReference type="RefSeq" id="WP_338203644.1">
    <property type="nucleotide sequence ID" value="NZ_JAEKNR010000178.1"/>
</dbReference>
<proteinExistence type="inferred from homology"/>
<dbReference type="HAMAP" id="MF_01032">
    <property type="entry name" value="LeuD_type2"/>
    <property type="match status" value="1"/>
</dbReference>
<dbReference type="InterPro" id="IPR011827">
    <property type="entry name" value="LeuD_type2/HacB/DmdB"/>
</dbReference>
<evidence type="ECO:0000313" key="6">
    <source>
        <dbReference type="Proteomes" id="UP000612893"/>
    </source>
</evidence>
<dbReference type="InterPro" id="IPR000573">
    <property type="entry name" value="AconitaseA/IPMdHydase_ssu_swvl"/>
</dbReference>
<comment type="pathway">
    <text evidence="3">Amino-acid biosynthesis; L-leucine biosynthesis; L-leucine from 3-methyl-2-oxobutanoate: step 2/4.</text>
</comment>
<comment type="catalytic activity">
    <reaction evidence="3">
        <text>(2R,3S)-3-isopropylmalate = (2S)-2-isopropylmalate</text>
        <dbReference type="Rhea" id="RHEA:32287"/>
        <dbReference type="ChEBI" id="CHEBI:1178"/>
        <dbReference type="ChEBI" id="CHEBI:35121"/>
        <dbReference type="EC" id="4.2.1.33"/>
    </reaction>
</comment>
<sequence length="181" mass="19731">MTVRTTVFRGRAWKFGANVDTDQIIPAKYAIYSLDEKKLGEHALEGVPGNEGWAQRVSPGDIVVGGSNFGCGSSREIAPIAIRGAGISCVIADSYARIFFRNAINLGYPILQSPQAAEAIEQGDELEADIEEGVIRNFTRGDEYRAEPFPQFMTELMRMGGLVPWVRKRLQESGAGAGGHR</sequence>
<evidence type="ECO:0000259" key="4">
    <source>
        <dbReference type="Pfam" id="PF00694"/>
    </source>
</evidence>
<comment type="function">
    <text evidence="3">Catalyzes the isomerization between 2-isopropylmalate and 3-isopropylmalate, via the formation of 2-isopropylmaleate.</text>
</comment>
<comment type="similarity">
    <text evidence="1 3">Belongs to the LeuD family. LeuD type 2 subfamily.</text>
</comment>
<dbReference type="InterPro" id="IPR050075">
    <property type="entry name" value="LeuD"/>
</dbReference>
<dbReference type="AlphaFoldDB" id="A0A934KBD0"/>
<evidence type="ECO:0000256" key="2">
    <source>
        <dbReference type="ARBA" id="ARBA00023239"/>
    </source>
</evidence>
<reference evidence="5" key="1">
    <citation type="submission" date="2020-10" db="EMBL/GenBank/DDBJ databases">
        <title>Ca. Dormibacterota MAGs.</title>
        <authorList>
            <person name="Montgomery K."/>
        </authorList>
    </citation>
    <scope>NUCLEOTIDE SEQUENCE [LARGE SCALE GENOMIC DNA]</scope>
    <source>
        <strain evidence="5">SC8812_S17_10</strain>
    </source>
</reference>
<keyword evidence="6" id="KW-1185">Reference proteome</keyword>
<evidence type="ECO:0000313" key="5">
    <source>
        <dbReference type="EMBL" id="MBJ7599983.1"/>
    </source>
</evidence>
<dbReference type="InterPro" id="IPR015928">
    <property type="entry name" value="Aconitase/3IPM_dehydase_swvl"/>
</dbReference>
<keyword evidence="3" id="KW-0100">Branched-chain amino acid biosynthesis</keyword>
<keyword evidence="3" id="KW-0432">Leucine biosynthesis</keyword>
<keyword evidence="2 3" id="KW-0456">Lyase</keyword>
<name>A0A934KBD0_9BACT</name>
<accession>A0A934KBD0</accession>
<dbReference type="InterPro" id="IPR033940">
    <property type="entry name" value="IPMI_Swivel"/>
</dbReference>
<dbReference type="PANTHER" id="PTHR43345">
    <property type="entry name" value="3-ISOPROPYLMALATE DEHYDRATASE SMALL SUBUNIT 2-RELATED-RELATED"/>
    <property type="match status" value="1"/>
</dbReference>
<organism evidence="5 6">
    <name type="scientific">Candidatus Nephthysia bennettiae</name>
    <dbReference type="NCBI Taxonomy" id="3127016"/>
    <lineage>
        <taxon>Bacteria</taxon>
        <taxon>Bacillati</taxon>
        <taxon>Candidatus Dormiibacterota</taxon>
        <taxon>Candidatus Dormibacteria</taxon>
        <taxon>Candidatus Dormibacterales</taxon>
        <taxon>Candidatus Dormibacteraceae</taxon>
        <taxon>Candidatus Nephthysia</taxon>
    </lineage>
</organism>
<dbReference type="SUPFAM" id="SSF52016">
    <property type="entry name" value="LeuD/IlvD-like"/>
    <property type="match status" value="1"/>
</dbReference>
<dbReference type="CDD" id="cd01577">
    <property type="entry name" value="IPMI_Swivel"/>
    <property type="match status" value="1"/>
</dbReference>